<accession>A0A7J7YMH5</accession>
<gene>
    <name evidence="1" type="ORF">mPipKuh1_010073</name>
</gene>
<proteinExistence type="predicted"/>
<name>A0A7J7YMH5_PIPKU</name>
<dbReference type="EMBL" id="JACAGB010000005">
    <property type="protein sequence ID" value="KAF6363075.1"/>
    <property type="molecule type" value="Genomic_DNA"/>
</dbReference>
<evidence type="ECO:0000313" key="1">
    <source>
        <dbReference type="EMBL" id="KAF6363075.1"/>
    </source>
</evidence>
<comment type="caution">
    <text evidence="1">The sequence shown here is derived from an EMBL/GenBank/DDBJ whole genome shotgun (WGS) entry which is preliminary data.</text>
</comment>
<reference evidence="1 2" key="1">
    <citation type="journal article" date="2020" name="Nature">
        <title>Six reference-quality genomes reveal evolution of bat adaptations.</title>
        <authorList>
            <person name="Jebb D."/>
            <person name="Huang Z."/>
            <person name="Pippel M."/>
            <person name="Hughes G.M."/>
            <person name="Lavrichenko K."/>
            <person name="Devanna P."/>
            <person name="Winkler S."/>
            <person name="Jermiin L.S."/>
            <person name="Skirmuntt E.C."/>
            <person name="Katzourakis A."/>
            <person name="Burkitt-Gray L."/>
            <person name="Ray D.A."/>
            <person name="Sullivan K.A.M."/>
            <person name="Roscito J.G."/>
            <person name="Kirilenko B.M."/>
            <person name="Davalos L.M."/>
            <person name="Corthals A.P."/>
            <person name="Power M.L."/>
            <person name="Jones G."/>
            <person name="Ransome R.D."/>
            <person name="Dechmann D.K.N."/>
            <person name="Locatelli A.G."/>
            <person name="Puechmaille S.J."/>
            <person name="Fedrigo O."/>
            <person name="Jarvis E.D."/>
            <person name="Hiller M."/>
            <person name="Vernes S.C."/>
            <person name="Myers E.W."/>
            <person name="Teeling E.C."/>
        </authorList>
    </citation>
    <scope>NUCLEOTIDE SEQUENCE [LARGE SCALE GENOMIC DNA]</scope>
    <source>
        <strain evidence="1">MPipKuh1</strain>
        <tissue evidence="1">Flight muscle</tissue>
    </source>
</reference>
<keyword evidence="2" id="KW-1185">Reference proteome</keyword>
<dbReference type="AlphaFoldDB" id="A0A7J7YMH5"/>
<organism evidence="1 2">
    <name type="scientific">Pipistrellus kuhlii</name>
    <name type="common">Kuhl's pipistrelle</name>
    <dbReference type="NCBI Taxonomy" id="59472"/>
    <lineage>
        <taxon>Eukaryota</taxon>
        <taxon>Metazoa</taxon>
        <taxon>Chordata</taxon>
        <taxon>Craniata</taxon>
        <taxon>Vertebrata</taxon>
        <taxon>Euteleostomi</taxon>
        <taxon>Mammalia</taxon>
        <taxon>Eutheria</taxon>
        <taxon>Laurasiatheria</taxon>
        <taxon>Chiroptera</taxon>
        <taxon>Yangochiroptera</taxon>
        <taxon>Vespertilionidae</taxon>
        <taxon>Pipistrellus</taxon>
    </lineage>
</organism>
<dbReference type="Proteomes" id="UP000558488">
    <property type="component" value="Unassembled WGS sequence"/>
</dbReference>
<sequence length="133" mass="14477">MPPQVAAYNQTSRRVSEVQPNKWTSRLHGATKSAGGLVKNDQITEQQLCGMTRLPERLKGVCVRGDQAGREGRYRQPGWQRGPLGVTRLGGGVQLGMIKSACRGRGEIRLEGGGQLWVIRQVGERLEASSPGL</sequence>
<evidence type="ECO:0000313" key="2">
    <source>
        <dbReference type="Proteomes" id="UP000558488"/>
    </source>
</evidence>
<protein>
    <submittedName>
        <fullName evidence="1">Uncharacterized protein</fullName>
    </submittedName>
</protein>